<dbReference type="PANTHER" id="PTHR11767">
    <property type="entry name" value="INWARD RECTIFIER POTASSIUM CHANNEL"/>
    <property type="match status" value="1"/>
</dbReference>
<evidence type="ECO:0000313" key="17">
    <source>
        <dbReference type="Proteomes" id="UP001465755"/>
    </source>
</evidence>
<comment type="similarity">
    <text evidence="11">Belongs to the inward rectifier-type potassium channel (TC 1.A.2.1) family.</text>
</comment>
<evidence type="ECO:0000256" key="8">
    <source>
        <dbReference type="ARBA" id="ARBA00023065"/>
    </source>
</evidence>
<dbReference type="GO" id="GO:0005886">
    <property type="term" value="C:plasma membrane"/>
    <property type="evidence" value="ECO:0007669"/>
    <property type="project" value="TreeGrafter"/>
</dbReference>
<gene>
    <name evidence="16" type="ORF">WJX73_004119</name>
</gene>
<organism evidence="16 17">
    <name type="scientific">Symbiochloris irregularis</name>
    <dbReference type="NCBI Taxonomy" id="706552"/>
    <lineage>
        <taxon>Eukaryota</taxon>
        <taxon>Viridiplantae</taxon>
        <taxon>Chlorophyta</taxon>
        <taxon>core chlorophytes</taxon>
        <taxon>Trebouxiophyceae</taxon>
        <taxon>Trebouxiales</taxon>
        <taxon>Trebouxiaceae</taxon>
        <taxon>Symbiochloris</taxon>
    </lineage>
</organism>
<evidence type="ECO:0000259" key="15">
    <source>
        <dbReference type="Pfam" id="PF17655"/>
    </source>
</evidence>
<feature type="domain" description="Inward rectifier potassium channel C-terminal" evidence="15">
    <location>
        <begin position="186"/>
        <end position="351"/>
    </location>
</feature>
<dbReference type="InterPro" id="IPR041647">
    <property type="entry name" value="IRK_C"/>
</dbReference>
<dbReference type="Gene3D" id="2.60.40.1400">
    <property type="entry name" value="G protein-activated inward rectifier potassium channel 1"/>
    <property type="match status" value="1"/>
</dbReference>
<keyword evidence="17" id="KW-1185">Reference proteome</keyword>
<evidence type="ECO:0000256" key="5">
    <source>
        <dbReference type="ARBA" id="ARBA00022882"/>
    </source>
</evidence>
<keyword evidence="4 11" id="KW-0812">Transmembrane</keyword>
<keyword evidence="2 11" id="KW-0813">Transport</keyword>
<sequence>MGTNSKPVRPFDRNLKRKPSSIRRIVSSIQTAARLSGSTSSAARLHAAARVPGRWGVLGVSNSLIDDFTFHCLDMPWRSLLFLVLGVYFSIAVVFAAAFWFLLAYCGPDCEEFPHLIGDVPRQLSVAELCFWMSVNNLITIGFGNVSPGTTAANILCTAEHFGGIMLSSILLGLVVTKASLPTSKIIFSKVCLITKRNGVPHLLVRVGNTRGNFLLNPEIRISYLKRLVTIEGEVTFSGSRLDYADPPAMAPTVNIAHSIDEHSPLFQLTPTDIIDQEGGIYISISATDSNSLQTVYARQIYRAADIRWDHRFKDMLVQRNNQQFVDFNNLHETVPIAAQEMSEEQANEKSKAMFSSGWRSTGSFREDSEAEADDATAVEGVSKSQPGFKAPWNLPLPGEDTFPTSEPSSSGQGAVCAMQQAREASERADEAFRKRVSMDVDHSVAAQMKRRPSKKLEELAGQEPTGAFDKPG</sequence>
<evidence type="ECO:0000259" key="14">
    <source>
        <dbReference type="Pfam" id="PF07885"/>
    </source>
</evidence>
<evidence type="ECO:0000256" key="12">
    <source>
        <dbReference type="SAM" id="MobiDB-lite"/>
    </source>
</evidence>
<dbReference type="Pfam" id="PF07885">
    <property type="entry name" value="Ion_trans_2"/>
    <property type="match status" value="1"/>
</dbReference>
<feature type="domain" description="Potassium channel" evidence="14">
    <location>
        <begin position="103"/>
        <end position="177"/>
    </location>
</feature>
<keyword evidence="3 11" id="KW-0633">Potassium transport</keyword>
<evidence type="ECO:0000313" key="16">
    <source>
        <dbReference type="EMBL" id="KAK9797007.1"/>
    </source>
</evidence>
<dbReference type="GO" id="GO:0005242">
    <property type="term" value="F:inward rectifier potassium channel activity"/>
    <property type="evidence" value="ECO:0007669"/>
    <property type="project" value="InterPro"/>
</dbReference>
<dbReference type="PRINTS" id="PR01320">
    <property type="entry name" value="KIRCHANNEL"/>
</dbReference>
<dbReference type="GO" id="GO:0034765">
    <property type="term" value="P:regulation of monoatomic ion transmembrane transport"/>
    <property type="evidence" value="ECO:0007669"/>
    <property type="project" value="TreeGrafter"/>
</dbReference>
<dbReference type="InterPro" id="IPR013518">
    <property type="entry name" value="K_chnl_inward-rec_Kir_cyto"/>
</dbReference>
<dbReference type="InterPro" id="IPR014756">
    <property type="entry name" value="Ig_E-set"/>
</dbReference>
<keyword evidence="10 11" id="KW-0407">Ion channel</keyword>
<evidence type="ECO:0000256" key="2">
    <source>
        <dbReference type="ARBA" id="ARBA00022448"/>
    </source>
</evidence>
<dbReference type="PANTHER" id="PTHR11767:SF102">
    <property type="entry name" value="INWARDLY RECTIFYING POTASSIUM CHANNEL 1, ISOFORM F"/>
    <property type="match status" value="1"/>
</dbReference>
<reference evidence="16 17" key="1">
    <citation type="journal article" date="2024" name="Nat. Commun.">
        <title>Phylogenomics reveals the evolutionary origins of lichenization in chlorophyte algae.</title>
        <authorList>
            <person name="Puginier C."/>
            <person name="Libourel C."/>
            <person name="Otte J."/>
            <person name="Skaloud P."/>
            <person name="Haon M."/>
            <person name="Grisel S."/>
            <person name="Petersen M."/>
            <person name="Berrin J.G."/>
            <person name="Delaux P.M."/>
            <person name="Dal Grande F."/>
            <person name="Keller J."/>
        </authorList>
    </citation>
    <scope>NUCLEOTIDE SEQUENCE [LARGE SCALE GENOMIC DNA]</scope>
    <source>
        <strain evidence="16 17">SAG 2036</strain>
    </source>
</reference>
<evidence type="ECO:0000256" key="3">
    <source>
        <dbReference type="ARBA" id="ARBA00022538"/>
    </source>
</evidence>
<keyword evidence="9 13" id="KW-0472">Membrane</keyword>
<dbReference type="GO" id="GO:1990573">
    <property type="term" value="P:potassium ion import across plasma membrane"/>
    <property type="evidence" value="ECO:0007669"/>
    <property type="project" value="TreeGrafter"/>
</dbReference>
<feature type="region of interest" description="Disordered" evidence="12">
    <location>
        <begin position="444"/>
        <end position="473"/>
    </location>
</feature>
<dbReference type="SUPFAM" id="SSF81296">
    <property type="entry name" value="E set domains"/>
    <property type="match status" value="1"/>
</dbReference>
<feature type="region of interest" description="Disordered" evidence="12">
    <location>
        <begin position="351"/>
        <end position="431"/>
    </location>
</feature>
<keyword evidence="5 11" id="KW-0851">Voltage-gated channel</keyword>
<comment type="caution">
    <text evidence="16">The sequence shown here is derived from an EMBL/GenBank/DDBJ whole genome shotgun (WGS) entry which is preliminary data.</text>
</comment>
<dbReference type="GO" id="GO:0034702">
    <property type="term" value="C:monoatomic ion channel complex"/>
    <property type="evidence" value="ECO:0007669"/>
    <property type="project" value="UniProtKB-KW"/>
</dbReference>
<dbReference type="Proteomes" id="UP001465755">
    <property type="component" value="Unassembled WGS sequence"/>
</dbReference>
<evidence type="ECO:0000256" key="10">
    <source>
        <dbReference type="ARBA" id="ARBA00023303"/>
    </source>
</evidence>
<dbReference type="AlphaFoldDB" id="A0AAW1NY95"/>
<proteinExistence type="inferred from homology"/>
<dbReference type="InterPro" id="IPR013099">
    <property type="entry name" value="K_chnl_dom"/>
</dbReference>
<dbReference type="Pfam" id="PF17655">
    <property type="entry name" value="IRK_C"/>
    <property type="match status" value="1"/>
</dbReference>
<keyword evidence="7 13" id="KW-1133">Transmembrane helix</keyword>
<evidence type="ECO:0000256" key="1">
    <source>
        <dbReference type="ARBA" id="ARBA00004141"/>
    </source>
</evidence>
<dbReference type="SUPFAM" id="SSF81324">
    <property type="entry name" value="Voltage-gated potassium channels"/>
    <property type="match status" value="1"/>
</dbReference>
<keyword evidence="8 11" id="KW-0406">Ion transport</keyword>
<feature type="compositionally biased region" description="Polar residues" evidence="12">
    <location>
        <begin position="403"/>
        <end position="413"/>
    </location>
</feature>
<dbReference type="Gene3D" id="1.10.287.70">
    <property type="match status" value="1"/>
</dbReference>
<dbReference type="InterPro" id="IPR016449">
    <property type="entry name" value="K_chnl_inward-rec_Kir"/>
</dbReference>
<evidence type="ECO:0000256" key="13">
    <source>
        <dbReference type="SAM" id="Phobius"/>
    </source>
</evidence>
<evidence type="ECO:0000256" key="7">
    <source>
        <dbReference type="ARBA" id="ARBA00022989"/>
    </source>
</evidence>
<comment type="subcellular location">
    <subcellularLocation>
        <location evidence="1 11">Membrane</location>
        <topology evidence="1 11">Multi-pass membrane protein</topology>
    </subcellularLocation>
</comment>
<feature type="transmembrane region" description="Helical" evidence="13">
    <location>
        <begin position="80"/>
        <end position="103"/>
    </location>
</feature>
<protein>
    <submittedName>
        <fullName evidence="16">Uncharacterized protein</fullName>
    </submittedName>
</protein>
<name>A0AAW1NY95_9CHLO</name>
<keyword evidence="6 11" id="KW-0630">Potassium</keyword>
<evidence type="ECO:0000256" key="9">
    <source>
        <dbReference type="ARBA" id="ARBA00023136"/>
    </source>
</evidence>
<evidence type="ECO:0000256" key="11">
    <source>
        <dbReference type="RuleBase" id="RU003822"/>
    </source>
</evidence>
<evidence type="ECO:0000256" key="6">
    <source>
        <dbReference type="ARBA" id="ARBA00022958"/>
    </source>
</evidence>
<accession>A0AAW1NY95</accession>
<dbReference type="EMBL" id="JALJOQ010000111">
    <property type="protein sequence ID" value="KAK9797007.1"/>
    <property type="molecule type" value="Genomic_DNA"/>
</dbReference>
<evidence type="ECO:0000256" key="4">
    <source>
        <dbReference type="ARBA" id="ARBA00022692"/>
    </source>
</evidence>